<feature type="domain" description="XPG-I" evidence="19">
    <location>
        <begin position="138"/>
        <end position="206"/>
    </location>
</feature>
<reference evidence="21 22" key="1">
    <citation type="submission" date="2024-06" db="EMBL/GenBank/DDBJ databases">
        <title>A chromosome-level genome assembly of beet webworm, Loxostege sticticalis.</title>
        <authorList>
            <person name="Zhang Y."/>
        </authorList>
    </citation>
    <scope>NUCLEOTIDE SEQUENCE [LARGE SCALE GENOMIC DNA]</scope>
    <source>
        <strain evidence="21">AQ026</strain>
        <tissue evidence="21">Whole body</tissue>
    </source>
</reference>
<dbReference type="InterPro" id="IPR006085">
    <property type="entry name" value="XPG_DNA_repair_N"/>
</dbReference>
<keyword evidence="4" id="KW-0597">Phosphoprotein</keyword>
<dbReference type="InterPro" id="IPR008918">
    <property type="entry name" value="HhH2"/>
</dbReference>
<evidence type="ECO:0000256" key="5">
    <source>
        <dbReference type="ARBA" id="ARBA00022722"/>
    </source>
</evidence>
<dbReference type="PROSITE" id="PS00842">
    <property type="entry name" value="XPG_2"/>
    <property type="match status" value="1"/>
</dbReference>
<evidence type="ECO:0000256" key="16">
    <source>
        <dbReference type="ARBA" id="ARBA00023242"/>
    </source>
</evidence>
<evidence type="ECO:0000256" key="9">
    <source>
        <dbReference type="ARBA" id="ARBA00022769"/>
    </source>
</evidence>
<dbReference type="InterPro" id="IPR029060">
    <property type="entry name" value="PIN-like_dom_sf"/>
</dbReference>
<dbReference type="EMBL" id="JBEUOH010000016">
    <property type="protein sequence ID" value="KAL0872155.1"/>
    <property type="molecule type" value="Genomic_DNA"/>
</dbReference>
<name>A0ABR3HP32_LOXSC</name>
<dbReference type="PRINTS" id="PR00853">
    <property type="entry name" value="XPGRADSUPER"/>
</dbReference>
<dbReference type="InterPro" id="IPR006084">
    <property type="entry name" value="XPG/Rad2"/>
</dbReference>
<dbReference type="Pfam" id="PF00867">
    <property type="entry name" value="XPG_I"/>
    <property type="match status" value="1"/>
</dbReference>
<keyword evidence="13 17" id="KW-0267">Excision nuclease</keyword>
<evidence type="ECO:0000256" key="11">
    <source>
        <dbReference type="ARBA" id="ARBA00022839"/>
    </source>
</evidence>
<dbReference type="Gene3D" id="3.40.50.1010">
    <property type="entry name" value="5'-nuclease"/>
    <property type="match status" value="1"/>
</dbReference>
<keyword evidence="6 17" id="KW-0479">Metal-binding</keyword>
<keyword evidence="5 17" id="KW-0540">Nuclease</keyword>
<dbReference type="SUPFAM" id="SSF47807">
    <property type="entry name" value="5' to 3' exonuclease, C-terminal subdomain"/>
    <property type="match status" value="1"/>
</dbReference>
<keyword evidence="8 17" id="KW-0227">DNA damage</keyword>
<evidence type="ECO:0000256" key="8">
    <source>
        <dbReference type="ARBA" id="ARBA00022763"/>
    </source>
</evidence>
<dbReference type="InterPro" id="IPR044752">
    <property type="entry name" value="PIN-like_EXO1"/>
</dbReference>
<keyword evidence="7" id="KW-0255">Endonuclease</keyword>
<evidence type="ECO:0000256" key="17">
    <source>
        <dbReference type="RuleBase" id="RU910737"/>
    </source>
</evidence>
<keyword evidence="22" id="KW-1185">Reference proteome</keyword>
<evidence type="ECO:0000256" key="4">
    <source>
        <dbReference type="ARBA" id="ARBA00022553"/>
    </source>
</evidence>
<evidence type="ECO:0000256" key="7">
    <source>
        <dbReference type="ARBA" id="ARBA00022759"/>
    </source>
</evidence>
<keyword evidence="14 17" id="KW-0238">DNA-binding</keyword>
<comment type="function">
    <text evidence="17">5'-&gt;3' double-stranded DNA exonuclease which may also possess a cryptic 3'-&gt;5' double-stranded DNA exonuclease activity. Functions in DNA mismatch repair.</text>
</comment>
<keyword evidence="9 17" id="KW-0228">DNA excision</keyword>
<evidence type="ECO:0000259" key="19">
    <source>
        <dbReference type="SMART" id="SM00484"/>
    </source>
</evidence>
<dbReference type="CDD" id="cd09857">
    <property type="entry name" value="PIN_EXO1"/>
    <property type="match status" value="1"/>
</dbReference>
<dbReference type="SMART" id="SM00484">
    <property type="entry name" value="XPGI"/>
    <property type="match status" value="1"/>
</dbReference>
<feature type="compositionally biased region" description="Polar residues" evidence="18">
    <location>
        <begin position="594"/>
        <end position="609"/>
    </location>
</feature>
<dbReference type="SUPFAM" id="SSF88723">
    <property type="entry name" value="PIN domain-like"/>
    <property type="match status" value="1"/>
</dbReference>
<dbReference type="SMART" id="SM00485">
    <property type="entry name" value="XPGN"/>
    <property type="match status" value="1"/>
</dbReference>
<feature type="compositionally biased region" description="Polar residues" evidence="18">
    <location>
        <begin position="678"/>
        <end position="689"/>
    </location>
</feature>
<protein>
    <recommendedName>
        <fullName evidence="3 17">Exonuclease 1</fullName>
        <ecNumber evidence="17">3.1.-.-</ecNumber>
    </recommendedName>
</protein>
<feature type="domain" description="XPG N-terminal" evidence="20">
    <location>
        <begin position="1"/>
        <end position="99"/>
    </location>
</feature>
<evidence type="ECO:0000259" key="20">
    <source>
        <dbReference type="SMART" id="SM00485"/>
    </source>
</evidence>
<feature type="region of interest" description="Disordered" evidence="18">
    <location>
        <begin position="594"/>
        <end position="625"/>
    </location>
</feature>
<dbReference type="InterPro" id="IPR019974">
    <property type="entry name" value="XPG_CS"/>
</dbReference>
<keyword evidence="11 17" id="KW-0269">Exonuclease</keyword>
<dbReference type="PANTHER" id="PTHR11081:SF8">
    <property type="entry name" value="EXONUCLEASE 1"/>
    <property type="match status" value="1"/>
</dbReference>
<evidence type="ECO:0000256" key="14">
    <source>
        <dbReference type="ARBA" id="ARBA00023125"/>
    </source>
</evidence>
<proteinExistence type="inferred from homology"/>
<evidence type="ECO:0000256" key="6">
    <source>
        <dbReference type="ARBA" id="ARBA00022723"/>
    </source>
</evidence>
<organism evidence="21 22">
    <name type="scientific">Loxostege sticticalis</name>
    <name type="common">Beet webworm moth</name>
    <dbReference type="NCBI Taxonomy" id="481309"/>
    <lineage>
        <taxon>Eukaryota</taxon>
        <taxon>Metazoa</taxon>
        <taxon>Ecdysozoa</taxon>
        <taxon>Arthropoda</taxon>
        <taxon>Hexapoda</taxon>
        <taxon>Insecta</taxon>
        <taxon>Pterygota</taxon>
        <taxon>Neoptera</taxon>
        <taxon>Endopterygota</taxon>
        <taxon>Lepidoptera</taxon>
        <taxon>Glossata</taxon>
        <taxon>Ditrysia</taxon>
        <taxon>Pyraloidea</taxon>
        <taxon>Crambidae</taxon>
        <taxon>Pyraustinae</taxon>
        <taxon>Loxostege</taxon>
    </lineage>
</organism>
<feature type="region of interest" description="Disordered" evidence="18">
    <location>
        <begin position="663"/>
        <end position="689"/>
    </location>
</feature>
<dbReference type="Proteomes" id="UP001549920">
    <property type="component" value="Unassembled WGS sequence"/>
</dbReference>
<evidence type="ECO:0000256" key="13">
    <source>
        <dbReference type="ARBA" id="ARBA00022881"/>
    </source>
</evidence>
<evidence type="ECO:0000256" key="18">
    <source>
        <dbReference type="SAM" id="MobiDB-lite"/>
    </source>
</evidence>
<evidence type="ECO:0000256" key="12">
    <source>
        <dbReference type="ARBA" id="ARBA00022842"/>
    </source>
</evidence>
<evidence type="ECO:0000313" key="22">
    <source>
        <dbReference type="Proteomes" id="UP001549920"/>
    </source>
</evidence>
<evidence type="ECO:0000313" key="21">
    <source>
        <dbReference type="EMBL" id="KAL0872155.1"/>
    </source>
</evidence>
<evidence type="ECO:0000256" key="2">
    <source>
        <dbReference type="ARBA" id="ARBA00010563"/>
    </source>
</evidence>
<dbReference type="InterPro" id="IPR036279">
    <property type="entry name" value="5-3_exonuclease_C_sf"/>
</dbReference>
<comment type="subcellular location">
    <subcellularLocation>
        <location evidence="1 17">Nucleus</location>
    </subcellularLocation>
</comment>
<dbReference type="EC" id="3.1.-.-" evidence="17"/>
<dbReference type="CDD" id="cd09908">
    <property type="entry name" value="H3TH_EXO1"/>
    <property type="match status" value="1"/>
</dbReference>
<keyword evidence="16 17" id="KW-0539">Nucleus</keyword>
<evidence type="ECO:0000256" key="15">
    <source>
        <dbReference type="ARBA" id="ARBA00023204"/>
    </source>
</evidence>
<comment type="caution">
    <text evidence="21">The sequence shown here is derived from an EMBL/GenBank/DDBJ whole genome shotgun (WGS) entry which is preliminary data.</text>
</comment>
<evidence type="ECO:0000256" key="1">
    <source>
        <dbReference type="ARBA" id="ARBA00004123"/>
    </source>
</evidence>
<dbReference type="Pfam" id="PF00752">
    <property type="entry name" value="XPG_N"/>
    <property type="match status" value="1"/>
</dbReference>
<gene>
    <name evidence="21" type="ORF">ABMA27_004565</name>
</gene>
<comment type="similarity">
    <text evidence="2 17">Belongs to the XPG/RAD2 endonuclease family. EXO1 subfamily.</text>
</comment>
<dbReference type="Gene3D" id="1.10.150.20">
    <property type="entry name" value="5' to 3' exonuclease, C-terminal subdomain"/>
    <property type="match status" value="1"/>
</dbReference>
<evidence type="ECO:0000256" key="10">
    <source>
        <dbReference type="ARBA" id="ARBA00022801"/>
    </source>
</evidence>
<dbReference type="InterPro" id="IPR006086">
    <property type="entry name" value="XPG-I_dom"/>
</dbReference>
<accession>A0ABR3HP32</accession>
<keyword evidence="12 17" id="KW-0460">Magnesium</keyword>
<comment type="cofactor">
    <cofactor evidence="17">
        <name>Mg(2+)</name>
        <dbReference type="ChEBI" id="CHEBI:18420"/>
    </cofactor>
    <text evidence="17">Binds 2 magnesium ions per subunit. They probably participate in the reaction catalyzed by the enzyme. May bind an additional third magnesium ion after substrate binding.</text>
</comment>
<dbReference type="SMART" id="SM00279">
    <property type="entry name" value="HhH2"/>
    <property type="match status" value="1"/>
</dbReference>
<evidence type="ECO:0000256" key="3">
    <source>
        <dbReference type="ARBA" id="ARBA00020324"/>
    </source>
</evidence>
<dbReference type="PANTHER" id="PTHR11081">
    <property type="entry name" value="FLAP ENDONUCLEASE FAMILY MEMBER"/>
    <property type="match status" value="1"/>
</dbReference>
<dbReference type="InterPro" id="IPR037315">
    <property type="entry name" value="EXO1_H3TH"/>
</dbReference>
<keyword evidence="10 17" id="KW-0378">Hydrolase</keyword>
<keyword evidence="15 17" id="KW-0234">DNA repair</keyword>
<dbReference type="PROSITE" id="PS00841">
    <property type="entry name" value="XPG_1"/>
    <property type="match status" value="1"/>
</dbReference>
<sequence length="732" mass="82377">MGITGLIPFLEKASRRANVSEFSGSTVAIDSYCWLHKGAFACADKLVRGETTDVHIKYCLKYVTMLLSKNIKPILVFDGRHLPAKAMTESKRRESRDISKKRAAELLSLGKIEEARSYIRRSVDITHEMALALIKECRKRNVDCIVAPYEADAQLAYLNIKNIAQLVITEDSDLILFGCTKVLFKMDLDGTGTLVDTAKLPLVMKCPIEHYSFDKFRQMCIMSGCDYLASLPGIGLAKARQFVTATQDSNFANALRKLPSFFNRSSLTVSDEYRESFLKAEATFKHQYVYDPIERRMVRLTEPDDEEIEQALCVNAGELLDPKTAFQLALGNLDPFTLKKMDDWHPATSAVDGNVKTDSWKDKGVSPHPSIWKGDYTKHLDDTTPWLKKTKPVQPIIAIPTTRPRKKVVNLVSKYVEETQDESLTIESLSSMYCKEPASKKQKINCDNKDSETFTQYTQDGHDVALIEDDLAQELPTSQPSKSPILENKDRSFKKSLNSYSVLKRLSRFPRTVLGDNVVESKFFNSTSIKEDNTSTCETTSSDQNLSRTSIVIEESPEKPGKNPFKVKSPEQTNRTILIDTQCIEMNTQCLEIDTQTDSQKENSPQNSPIKKERSPIFEPSPRSKNPFKLKAELIESVMNHLSEDSVIDNTYPMEELVTPVDSQVSYGESPPKPKLSWPSQSQPVDKNKMSATNGLKKAMARPGLKRTASLPSNQPTLLSKFGFQKKAVLKR</sequence>